<evidence type="ECO:0000313" key="1">
    <source>
        <dbReference type="EMBL" id="RAI73267.1"/>
    </source>
</evidence>
<name>A0A327NDL9_9BACT</name>
<gene>
    <name evidence="1" type="ORF">HMF3257_00405</name>
</gene>
<dbReference type="EMBL" id="QLII01000001">
    <property type="protein sequence ID" value="RAI73267.1"/>
    <property type="molecule type" value="Genomic_DNA"/>
</dbReference>
<dbReference type="OrthoDB" id="957470at2"/>
<keyword evidence="2" id="KW-1185">Reference proteome</keyword>
<sequence length="187" mass="21281">MANSVQLTQEQFERIATDVVGGVVAEALLVMQAKLRQADYVLTGELLDSLRHQAVVVGRDMYAEFSIGFAGYGRFKDMRQLLYNKMPPIDILEQFVREVGLDKFGYIPGYIKDAKRRVTITDSRAVNRIAWGIAVNRLRLGARRGSAKNAFYNPVRGKLIYETSYKLLESMPEPILRGMKEYFKSAY</sequence>
<dbReference type="AlphaFoldDB" id="A0A327NDL9"/>
<proteinExistence type="predicted"/>
<reference evidence="1 2" key="1">
    <citation type="submission" date="2018-06" db="EMBL/GenBank/DDBJ databases">
        <title>Spirosoma sp. HMF3257 Genome sequencing and assembly.</title>
        <authorList>
            <person name="Kang H."/>
            <person name="Cha I."/>
            <person name="Kim H."/>
            <person name="Kang J."/>
            <person name="Joh K."/>
        </authorList>
    </citation>
    <scope>NUCLEOTIDE SEQUENCE [LARGE SCALE GENOMIC DNA]</scope>
    <source>
        <strain evidence="1 2">HMF3257</strain>
    </source>
</reference>
<accession>A0A327NDL9</accession>
<dbReference type="RefSeq" id="WP_111340149.1">
    <property type="nucleotide sequence ID" value="NZ_QLII01000001.1"/>
</dbReference>
<dbReference type="Proteomes" id="UP000249016">
    <property type="component" value="Unassembled WGS sequence"/>
</dbReference>
<protein>
    <recommendedName>
        <fullName evidence="3">HK97 gp10 family phage protein</fullName>
    </recommendedName>
</protein>
<comment type="caution">
    <text evidence="1">The sequence shown here is derived from an EMBL/GenBank/DDBJ whole genome shotgun (WGS) entry which is preliminary data.</text>
</comment>
<organism evidence="1 2">
    <name type="scientific">Spirosoma telluris</name>
    <dbReference type="NCBI Taxonomy" id="2183553"/>
    <lineage>
        <taxon>Bacteria</taxon>
        <taxon>Pseudomonadati</taxon>
        <taxon>Bacteroidota</taxon>
        <taxon>Cytophagia</taxon>
        <taxon>Cytophagales</taxon>
        <taxon>Cytophagaceae</taxon>
        <taxon>Spirosoma</taxon>
    </lineage>
</organism>
<evidence type="ECO:0000313" key="2">
    <source>
        <dbReference type="Proteomes" id="UP000249016"/>
    </source>
</evidence>
<evidence type="ECO:0008006" key="3">
    <source>
        <dbReference type="Google" id="ProtNLM"/>
    </source>
</evidence>